<sequence length="26" mass="2775">MTTTLLAVNGTLMRGLELNPNMQKAG</sequence>
<dbReference type="AlphaFoldDB" id="A0A418GJG0"/>
<name>A0A418GJG0_ECOLX</name>
<organism evidence="1 2">
    <name type="scientific">Escherichia coli</name>
    <dbReference type="NCBI Taxonomy" id="562"/>
    <lineage>
        <taxon>Bacteria</taxon>
        <taxon>Pseudomonadati</taxon>
        <taxon>Pseudomonadota</taxon>
        <taxon>Gammaproteobacteria</taxon>
        <taxon>Enterobacterales</taxon>
        <taxon>Enterobacteriaceae</taxon>
        <taxon>Escherichia</taxon>
    </lineage>
</organism>
<gene>
    <name evidence="1" type="ORF">D3C88_15480</name>
</gene>
<feature type="non-terminal residue" evidence="1">
    <location>
        <position position="26"/>
    </location>
</feature>
<protein>
    <submittedName>
        <fullName evidence="1">Glutamyl-tRNA amidotransferase</fullName>
    </submittedName>
</protein>
<dbReference type="EMBL" id="QXHA01001113">
    <property type="protein sequence ID" value="RIB41025.1"/>
    <property type="molecule type" value="Genomic_DNA"/>
</dbReference>
<dbReference type="GO" id="GO:0016740">
    <property type="term" value="F:transferase activity"/>
    <property type="evidence" value="ECO:0007669"/>
    <property type="project" value="UniProtKB-KW"/>
</dbReference>
<dbReference type="Proteomes" id="UP000284508">
    <property type="component" value="Unassembled WGS sequence"/>
</dbReference>
<accession>A0A418GJG0</accession>
<comment type="caution">
    <text evidence="1">The sequence shown here is derived from an EMBL/GenBank/DDBJ whole genome shotgun (WGS) entry which is preliminary data.</text>
</comment>
<reference evidence="1 2" key="1">
    <citation type="journal article" date="2018" name="BMC Microbiol.">
        <title>Genome sequencing of strains of the most prevalent clonal group of O1:K1:H7 Escherichia coli that causes neonatal meningitis in France.</title>
        <authorList>
            <person name="Geslain G."/>
            <person name="Birgy A."/>
            <person name="Adiba S."/>
            <person name="Magnan M."/>
            <person name="Courroux C."/>
            <person name="Levy C."/>
            <person name="Cohen R."/>
            <person name="Bidet P."/>
            <person name="Bonacorsi S."/>
        </authorList>
    </citation>
    <scope>NUCLEOTIDE SEQUENCE [LARGE SCALE GENOMIC DNA]</scope>
    <source>
        <strain evidence="1 2">S308</strain>
    </source>
</reference>
<evidence type="ECO:0000313" key="2">
    <source>
        <dbReference type="Proteomes" id="UP000284508"/>
    </source>
</evidence>
<proteinExistence type="predicted"/>
<keyword evidence="1" id="KW-0808">Transferase</keyword>
<evidence type="ECO:0000313" key="1">
    <source>
        <dbReference type="EMBL" id="RIB41025.1"/>
    </source>
</evidence>